<sequence>MPEKKVEWYDEFVDLSYKPKKTDLKVLFYFEPEKGMSVKEAIGRIASESSTGTWTTLFTLPSRMKGLMATAYKIEGNFVYVAYPLGLWEAGNMPQLLSGIAGNIFGMKALKNLRLVDVSLPKEYLKGFQGPNLGIQGLRKYFKVYDRPLTGAVPKPKVGFSAEEHAKIGYETWLGGFDLVKDDENLTSQSFNNFYKRVSLMTKLRDRAEKETGEVKDALLNITAETKEMEKRAKFLHEHGWKYAMIDVVVCGTAATQTLRKTLGDYGMAIHAHRAMHASFDRNPRHGISMQFLAKTMRMIGVDQIHSGTAVGKLVGSREEVTAIADTLREARVAPKKGFLLEQNWGNTKPAFPVSSGGVHPGLIPDEMDIYGKDIVLLVSGGIHGHPHGTRAGAKATMQALEATKKKISLEEFAKKNKELREALEKWGRLKPK</sequence>
<dbReference type="AlphaFoldDB" id="A0A447IUJ2"/>
<name>A0A447IUJ2_9ARCH</name>
<dbReference type="InterPro" id="IPR017712">
    <property type="entry name" value="RuBisCO_III"/>
</dbReference>
<dbReference type="GO" id="GO:0016491">
    <property type="term" value="F:oxidoreductase activity"/>
    <property type="evidence" value="ECO:0007669"/>
    <property type="project" value="UniProtKB-KW"/>
</dbReference>
<keyword evidence="4 6" id="KW-0456">Lyase</keyword>
<feature type="binding site" evidence="6">
    <location>
        <position position="184"/>
    </location>
    <ligand>
        <name>Mg(2+)</name>
        <dbReference type="ChEBI" id="CHEBI:18420"/>
    </ligand>
</feature>
<feature type="active site" description="Proton acceptor" evidence="6">
    <location>
        <position position="155"/>
    </location>
</feature>
<dbReference type="GO" id="GO:0015977">
    <property type="term" value="P:carbon fixation"/>
    <property type="evidence" value="ECO:0007669"/>
    <property type="project" value="UniProtKB-KW"/>
</dbReference>
<feature type="binding site" evidence="6">
    <location>
        <position position="157"/>
    </location>
    <ligand>
        <name>substrate</name>
    </ligand>
</feature>
<dbReference type="GO" id="GO:0006196">
    <property type="term" value="P:AMP catabolic process"/>
    <property type="evidence" value="ECO:0007669"/>
    <property type="project" value="UniProtKB-UniRule"/>
</dbReference>
<protein>
    <recommendedName>
        <fullName evidence="6">Ribulose bisphosphate carboxylase</fullName>
        <shortName evidence="6">RuBisCO</shortName>
        <ecNumber evidence="6">4.1.1.39</ecNumber>
    </recommendedName>
</protein>
<dbReference type="EC" id="4.1.1.39" evidence="6"/>
<dbReference type="SUPFAM" id="SSF54966">
    <property type="entry name" value="RuBisCO, large subunit, small (N-terminal) domain"/>
    <property type="match status" value="1"/>
</dbReference>
<evidence type="ECO:0000256" key="3">
    <source>
        <dbReference type="ARBA" id="ARBA00023002"/>
    </source>
</evidence>
<proteinExistence type="inferred from homology"/>
<comment type="caution">
    <text evidence="6">Lacks conserved residue(s) required for the propagation of feature annotation.</text>
</comment>
<comment type="catalytic activity">
    <reaction evidence="6">
        <text>2 (2R)-3-phosphoglycerate + 2 H(+) = D-ribulose 1,5-bisphosphate + CO2 + H2O</text>
        <dbReference type="Rhea" id="RHEA:23124"/>
        <dbReference type="ChEBI" id="CHEBI:15377"/>
        <dbReference type="ChEBI" id="CHEBI:15378"/>
        <dbReference type="ChEBI" id="CHEBI:16526"/>
        <dbReference type="ChEBI" id="CHEBI:57870"/>
        <dbReference type="ChEBI" id="CHEBI:58272"/>
        <dbReference type="EC" id="4.1.1.39"/>
    </reaction>
</comment>
<feature type="domain" description="Ribulose bisphosphate carboxylase large subunit ferrodoxin-like N-terminal" evidence="8">
    <location>
        <begin position="11"/>
        <end position="124"/>
    </location>
</feature>
<gene>
    <name evidence="6 9" type="primary">rbcL</name>
</gene>
<evidence type="ECO:0000259" key="7">
    <source>
        <dbReference type="Pfam" id="PF00016"/>
    </source>
</evidence>
<dbReference type="Gene3D" id="3.30.70.150">
    <property type="entry name" value="RuBisCO large subunit, N-terminal domain"/>
    <property type="match status" value="1"/>
</dbReference>
<keyword evidence="1 6" id="KW-0479">Metal-binding</keyword>
<dbReference type="Pfam" id="PF02788">
    <property type="entry name" value="RuBisCO_large_N"/>
    <property type="match status" value="1"/>
</dbReference>
<comment type="subunit">
    <text evidence="6">Homodimer or homodecamer. In contrast to form I RuBisCO, the form III RuBisCO is composed solely of large subunits.</text>
</comment>
<keyword evidence="5 6" id="KW-0120">Carbon dioxide fixation</keyword>
<dbReference type="PANTHER" id="PTHR42704:SF17">
    <property type="entry name" value="RIBULOSE BISPHOSPHATE CARBOXYLASE LARGE CHAIN"/>
    <property type="match status" value="1"/>
</dbReference>
<evidence type="ECO:0000259" key="8">
    <source>
        <dbReference type="Pfam" id="PF02788"/>
    </source>
</evidence>
<dbReference type="NCBIfam" id="TIGR03326">
    <property type="entry name" value="rubisco_III"/>
    <property type="match status" value="1"/>
</dbReference>
<evidence type="ECO:0000256" key="2">
    <source>
        <dbReference type="ARBA" id="ARBA00022842"/>
    </source>
</evidence>
<organism evidence="9">
    <name type="scientific">uncultured Candidatus Pacearchaeota archaeon</name>
    <dbReference type="NCBI Taxonomy" id="2109283"/>
    <lineage>
        <taxon>Archaea</taxon>
        <taxon>Candidatus Pacearchaeota</taxon>
        <taxon>environmental samples</taxon>
    </lineage>
</organism>
<dbReference type="Gene3D" id="3.20.20.110">
    <property type="entry name" value="Ribulose bisphosphate carboxylase, large subunit, C-terminal domain"/>
    <property type="match status" value="1"/>
</dbReference>
<evidence type="ECO:0000256" key="6">
    <source>
        <dbReference type="HAMAP-Rule" id="MF_01133"/>
    </source>
</evidence>
<dbReference type="InterPro" id="IPR033966">
    <property type="entry name" value="RuBisCO"/>
</dbReference>
<dbReference type="GO" id="GO:0000287">
    <property type="term" value="F:magnesium ion binding"/>
    <property type="evidence" value="ECO:0007669"/>
    <property type="project" value="UniProtKB-UniRule"/>
</dbReference>
<evidence type="ECO:0000256" key="5">
    <source>
        <dbReference type="ARBA" id="ARBA00023300"/>
    </source>
</evidence>
<dbReference type="HAMAP" id="MF_01133">
    <property type="entry name" value="RuBisCO_L_type3"/>
    <property type="match status" value="1"/>
</dbReference>
<dbReference type="EMBL" id="LR131769">
    <property type="protein sequence ID" value="VDS11157.1"/>
    <property type="molecule type" value="Genomic_DNA"/>
</dbReference>
<dbReference type="SFLD" id="SFLDG00301">
    <property type="entry name" value="RuBisCO-like_proteins"/>
    <property type="match status" value="1"/>
</dbReference>
<feature type="domain" description="Ribulose bisphosphate carboxylase large subunit C-terminal" evidence="7">
    <location>
        <begin position="134"/>
        <end position="427"/>
    </location>
</feature>
<keyword evidence="3 6" id="KW-0560">Oxidoreductase</keyword>
<dbReference type="InterPro" id="IPR017443">
    <property type="entry name" value="RuBisCO_lsu_fd_N"/>
</dbReference>
<evidence type="ECO:0000256" key="4">
    <source>
        <dbReference type="ARBA" id="ARBA00023239"/>
    </source>
</evidence>
<dbReference type="InterPro" id="IPR000685">
    <property type="entry name" value="RuBisCO_lsu_C"/>
</dbReference>
<comment type="miscellaneous">
    <text evidence="6">Because the Archaea possessing a type III RuBisCO are all anaerobic, it is most likely that only the carboxylase activity of RuBisCO, and not the competitive oxygenase activity (by which RuBP reacts with O(2) to form one molecule of 3-phosphoglycerate and one molecule of 2-phosphoglycolate), is biologically relevant in these strains.</text>
</comment>
<keyword evidence="2 6" id="KW-0460">Magnesium</keyword>
<comment type="catalytic activity">
    <reaction evidence="6">
        <text>D-ribulose 1,5-bisphosphate + O2 = 2-phosphoglycolate + (2R)-3-phosphoglycerate + 2 H(+)</text>
        <dbReference type="Rhea" id="RHEA:36631"/>
        <dbReference type="ChEBI" id="CHEBI:15378"/>
        <dbReference type="ChEBI" id="CHEBI:15379"/>
        <dbReference type="ChEBI" id="CHEBI:57870"/>
        <dbReference type="ChEBI" id="CHEBI:58033"/>
        <dbReference type="ChEBI" id="CHEBI:58272"/>
    </reaction>
</comment>
<feature type="modified residue" description="N6-carboxylysine" evidence="6">
    <location>
        <position position="181"/>
    </location>
</feature>
<dbReference type="PANTHER" id="PTHR42704">
    <property type="entry name" value="RIBULOSE BISPHOSPHATE CARBOXYLASE"/>
    <property type="match status" value="1"/>
</dbReference>
<dbReference type="InterPro" id="IPR036422">
    <property type="entry name" value="RuBisCO_lsu_N_sf"/>
</dbReference>
<dbReference type="InterPro" id="IPR036376">
    <property type="entry name" value="RuBisCO_lsu_C_sf"/>
</dbReference>
<feature type="binding site" evidence="6">
    <location>
        <position position="306"/>
    </location>
    <ligand>
        <name>substrate</name>
    </ligand>
</feature>
<evidence type="ECO:0000256" key="1">
    <source>
        <dbReference type="ARBA" id="ARBA00022723"/>
    </source>
</evidence>
<feature type="binding site" description="via carbamate group" evidence="6">
    <location>
        <position position="181"/>
    </location>
    <ligand>
        <name>Mg(2+)</name>
        <dbReference type="ChEBI" id="CHEBI:18420"/>
    </ligand>
</feature>
<dbReference type="Pfam" id="PF00016">
    <property type="entry name" value="RuBisCO_large"/>
    <property type="match status" value="1"/>
</dbReference>
<dbReference type="GO" id="GO:0016984">
    <property type="term" value="F:ribulose-bisphosphate carboxylase activity"/>
    <property type="evidence" value="ECO:0007669"/>
    <property type="project" value="UniProtKB-UniRule"/>
</dbReference>
<dbReference type="SUPFAM" id="SSF51649">
    <property type="entry name" value="RuBisCo, C-terminal domain"/>
    <property type="match status" value="1"/>
</dbReference>
<feature type="binding site" evidence="6">
    <location>
        <position position="183"/>
    </location>
    <ligand>
        <name>Mg(2+)</name>
        <dbReference type="ChEBI" id="CHEBI:18420"/>
    </ligand>
</feature>
<dbReference type="SFLD" id="SFLDS00014">
    <property type="entry name" value="RuBisCO"/>
    <property type="match status" value="1"/>
</dbReference>
<accession>A0A447IUJ2</accession>
<feature type="binding site" evidence="6">
    <location>
        <begin position="356"/>
        <end position="358"/>
    </location>
    <ligand>
        <name>substrate</name>
    </ligand>
</feature>
<feature type="binding site" evidence="6">
    <location>
        <position position="274"/>
    </location>
    <ligand>
        <name>substrate</name>
    </ligand>
</feature>
<comment type="function">
    <text evidence="6">Catalyzes the addition of molecular CO(2) and H(2)O to ribulose 1,5-bisphosphate (RuBP), generating two molecules of 3-phosphoglycerate (3-PGA). Functions in an archaeal AMP degradation pathway, together with AMP phosphorylase and R15P isomerase.</text>
</comment>
<reference evidence="9" key="1">
    <citation type="submission" date="2018-12" db="EMBL/GenBank/DDBJ databases">
        <authorList>
            <person name="Jaffe A."/>
        </authorList>
    </citation>
    <scope>NUCLEOTIDE SEQUENCE</scope>
</reference>
<evidence type="ECO:0000313" key="9">
    <source>
        <dbReference type="EMBL" id="VDS11157.1"/>
    </source>
</evidence>
<feature type="site" description="Transition state stabilizer" evidence="6">
    <location>
        <position position="313"/>
    </location>
</feature>
<feature type="active site" description="Proton acceptor" evidence="6">
    <location>
        <position position="273"/>
    </location>
</feature>
<dbReference type="NCBIfam" id="NF003252">
    <property type="entry name" value="PRK04208.1"/>
    <property type="match status" value="1"/>
</dbReference>
<comment type="similarity">
    <text evidence="6">Belongs to the RuBisCO large chain family. Type III subfamily.</text>
</comment>
<comment type="cofactor">
    <cofactor evidence="6">
        <name>Mg(2+)</name>
        <dbReference type="ChEBI" id="CHEBI:18420"/>
    </cofactor>
    <text evidence="6">Binds 1 Mg(2+) ion per subunit.</text>
</comment>